<name>A0A9X9T9N0_METOG</name>
<evidence type="ECO:0000313" key="2">
    <source>
        <dbReference type="Proteomes" id="UP001163096"/>
    </source>
</evidence>
<dbReference type="EMBL" id="CP113361">
    <property type="protein sequence ID" value="WAI02262.1"/>
    <property type="molecule type" value="Genomic_DNA"/>
</dbReference>
<organism evidence="1 2">
    <name type="scientific">Methanogenium organophilum</name>
    <dbReference type="NCBI Taxonomy" id="2199"/>
    <lineage>
        <taxon>Archaea</taxon>
        <taxon>Methanobacteriati</taxon>
        <taxon>Methanobacteriota</taxon>
        <taxon>Stenosarchaea group</taxon>
        <taxon>Methanomicrobia</taxon>
        <taxon>Methanomicrobiales</taxon>
        <taxon>Methanomicrobiaceae</taxon>
        <taxon>Methanogenium</taxon>
    </lineage>
</organism>
<protein>
    <submittedName>
        <fullName evidence="1">Uncharacterized protein</fullName>
    </submittedName>
</protein>
<keyword evidence="2" id="KW-1185">Reference proteome</keyword>
<dbReference type="GeneID" id="76834468"/>
<gene>
    <name evidence="1" type="ORF">OU421_05160</name>
</gene>
<reference evidence="1" key="1">
    <citation type="submission" date="2022-11" db="EMBL/GenBank/DDBJ databases">
        <title>Complete genome sequence of Methanogenium organophilum DSM 3596.</title>
        <authorList>
            <person name="Chen S.-C."/>
            <person name="Lai S.-J."/>
            <person name="You Y.-T."/>
        </authorList>
    </citation>
    <scope>NUCLEOTIDE SEQUENCE</scope>
    <source>
        <strain evidence="1">DSM 3596</strain>
    </source>
</reference>
<dbReference type="KEGG" id="mou:OU421_05160"/>
<dbReference type="AlphaFoldDB" id="A0A9X9T9N0"/>
<sequence length="404" mass="45652">MIYMPFVVEVNDPNGRQGVLDLGEDHIVTPAYALSDAVCREMGGVPGGARCSKQCIGESDVWVQRSMIERARRHPEEKEAAADAVCERILGLPPSVRLLHFNFFSDVAALEKEMIIDLLSLQYRAGADIIEIPHSFCDTQTYERGVHYALEWQQDTGYETPLMGIAHTTTDLAMLERYLPNLGGIGIDCRRFEKPLLYRVQKTLKNQDVWVHAFSAPLQYREVQNQGTLGMLINWFGVDTVSTVGLSEHVRGYFTDLISRMDGQEKVDFVRKNRYFAPSDYSMFTFDALEGRYGAKQHLSRFCDCPLCRNLTIGDAIEGRAEFDTMNRLHRAFAYCAESQKYQHALIHNATDRFIDEKPFAAEILRRTVGPGLVNDGWMSVCRNGERSERDGAKGFSPGIAPLM</sequence>
<dbReference type="RefSeq" id="WP_268187540.1">
    <property type="nucleotide sequence ID" value="NZ_CP113361.1"/>
</dbReference>
<accession>A0A9X9T9N0</accession>
<evidence type="ECO:0000313" key="1">
    <source>
        <dbReference type="EMBL" id="WAI02262.1"/>
    </source>
</evidence>
<proteinExistence type="predicted"/>
<dbReference type="Proteomes" id="UP001163096">
    <property type="component" value="Chromosome"/>
</dbReference>